<gene>
    <name evidence="2" type="ORF">NK718_12360</name>
</gene>
<evidence type="ECO:0000256" key="1">
    <source>
        <dbReference type="SAM" id="SignalP"/>
    </source>
</evidence>
<proteinExistence type="predicted"/>
<name>A0ABT1LDX8_9HYPH</name>
<feature type="signal peptide" evidence="1">
    <location>
        <begin position="1"/>
        <end position="22"/>
    </location>
</feature>
<protein>
    <submittedName>
        <fullName evidence="2">Uncharacterized protein</fullName>
    </submittedName>
</protein>
<dbReference type="RefSeq" id="WP_254742559.1">
    <property type="nucleotide sequence ID" value="NZ_JANCLU010000011.1"/>
</dbReference>
<accession>A0ABT1LDX8</accession>
<evidence type="ECO:0000313" key="3">
    <source>
        <dbReference type="Proteomes" id="UP001205890"/>
    </source>
</evidence>
<organism evidence="2 3">
    <name type="scientific">Alsobacter ponti</name>
    <dbReference type="NCBI Taxonomy" id="2962936"/>
    <lineage>
        <taxon>Bacteria</taxon>
        <taxon>Pseudomonadati</taxon>
        <taxon>Pseudomonadota</taxon>
        <taxon>Alphaproteobacteria</taxon>
        <taxon>Hyphomicrobiales</taxon>
        <taxon>Alsobacteraceae</taxon>
        <taxon>Alsobacter</taxon>
    </lineage>
</organism>
<keyword evidence="1" id="KW-0732">Signal</keyword>
<keyword evidence="3" id="KW-1185">Reference proteome</keyword>
<reference evidence="2 3" key="1">
    <citation type="submission" date="2022-07" db="EMBL/GenBank/DDBJ databases">
        <authorList>
            <person name="Li W.-J."/>
            <person name="Deng Q.-Q."/>
        </authorList>
    </citation>
    <scope>NUCLEOTIDE SEQUENCE [LARGE SCALE GENOMIC DNA]</scope>
    <source>
        <strain evidence="2 3">SYSU M60028</strain>
    </source>
</reference>
<dbReference type="EMBL" id="JANCLU010000011">
    <property type="protein sequence ID" value="MCP8939311.1"/>
    <property type="molecule type" value="Genomic_DNA"/>
</dbReference>
<feature type="chain" id="PRO_5045759557" evidence="1">
    <location>
        <begin position="23"/>
        <end position="121"/>
    </location>
</feature>
<evidence type="ECO:0000313" key="2">
    <source>
        <dbReference type="EMBL" id="MCP8939311.1"/>
    </source>
</evidence>
<comment type="caution">
    <text evidence="2">The sequence shown here is derived from an EMBL/GenBank/DDBJ whole genome shotgun (WGS) entry which is preliminary data.</text>
</comment>
<dbReference type="Proteomes" id="UP001205890">
    <property type="component" value="Unassembled WGS sequence"/>
</dbReference>
<sequence>MLLRTLVLAAGAALLTSASVNAADMAYNPGYCGVMVRSPLLDQPIATMRQAVDERYERSVQVAEMTPTIYNTSPRFVWASEAKVACGMAIGFFGSGEVNEEMVSKCDCFYGRMVAYTGSLK</sequence>